<protein>
    <submittedName>
        <fullName evidence="1">Uncharacterized protein</fullName>
    </submittedName>
</protein>
<evidence type="ECO:0000313" key="2">
    <source>
        <dbReference type="Proteomes" id="UP000805193"/>
    </source>
</evidence>
<name>A0AC60Q0Z6_IXOPE</name>
<sequence>MPLQRNAAVCELHFDKQFVSRHFEHVVDGQSVLIERARPFLLPGAVPTVFPNVPSYLSKPVPRKRNPKERLCPPPALHKRQRMDEVLQPLPGEEPDEPATTTTEPRLAFNHADIAFPSDRWGKHVFSGVPLKVAYSVCLPGPDTSLLCAAKLVLFTVTDDTVTHEVFVRGVKVVLDEPGDPSSILQAVDSMHVCSGAGFLEEFPFARSHSNLTVWNGSLYNKKCTGTSSERCVTCKYLRKILINQRCRRKKTKSETHLARKIKSKTQAVRRLKAKVKSLDEKVAQLKAENEKMEEAALLRKIDNLLLNRKLPSFSVLKLRTGNHLRGCATALTTLLIVHVANFGVAQGTGKIDGFVDLGAFTPDHDKTFLTAVNCLSFHNLVKALDTGNCVGGALTSLVGVNEATNEVDVLIDNGKLDEASSVLDKSELGDHVYPQKTSDARADDFVARGRVNGDQRRLDLFRRGIAEWLQSRRRATDQSQVEESSVASVACRSCRAPSIFKHGVVVIVDVDGVEEAHRSS</sequence>
<reference evidence="1 2" key="1">
    <citation type="journal article" date="2020" name="Cell">
        <title>Large-Scale Comparative Analyses of Tick Genomes Elucidate Their Genetic Diversity and Vector Capacities.</title>
        <authorList>
            <consortium name="Tick Genome and Microbiome Consortium (TIGMIC)"/>
            <person name="Jia N."/>
            <person name="Wang J."/>
            <person name="Shi W."/>
            <person name="Du L."/>
            <person name="Sun Y."/>
            <person name="Zhan W."/>
            <person name="Jiang J.F."/>
            <person name="Wang Q."/>
            <person name="Zhang B."/>
            <person name="Ji P."/>
            <person name="Bell-Sakyi L."/>
            <person name="Cui X.M."/>
            <person name="Yuan T.T."/>
            <person name="Jiang B.G."/>
            <person name="Yang W.F."/>
            <person name="Lam T.T."/>
            <person name="Chang Q.C."/>
            <person name="Ding S.J."/>
            <person name="Wang X.J."/>
            <person name="Zhu J.G."/>
            <person name="Ruan X.D."/>
            <person name="Zhao L."/>
            <person name="Wei J.T."/>
            <person name="Ye R.Z."/>
            <person name="Que T.C."/>
            <person name="Du C.H."/>
            <person name="Zhou Y.H."/>
            <person name="Cheng J.X."/>
            <person name="Dai P.F."/>
            <person name="Guo W.B."/>
            <person name="Han X.H."/>
            <person name="Huang E.J."/>
            <person name="Li L.F."/>
            <person name="Wei W."/>
            <person name="Gao Y.C."/>
            <person name="Liu J.Z."/>
            <person name="Shao H.Z."/>
            <person name="Wang X."/>
            <person name="Wang C.C."/>
            <person name="Yang T.C."/>
            <person name="Huo Q.B."/>
            <person name="Li W."/>
            <person name="Chen H.Y."/>
            <person name="Chen S.E."/>
            <person name="Zhou L.G."/>
            <person name="Ni X.B."/>
            <person name="Tian J.H."/>
            <person name="Sheng Y."/>
            <person name="Liu T."/>
            <person name="Pan Y.S."/>
            <person name="Xia L.Y."/>
            <person name="Li J."/>
            <person name="Zhao F."/>
            <person name="Cao W.C."/>
        </authorList>
    </citation>
    <scope>NUCLEOTIDE SEQUENCE [LARGE SCALE GENOMIC DNA]</scope>
    <source>
        <strain evidence="1">Iper-2018</strain>
    </source>
</reference>
<comment type="caution">
    <text evidence="1">The sequence shown here is derived from an EMBL/GenBank/DDBJ whole genome shotgun (WGS) entry which is preliminary data.</text>
</comment>
<keyword evidence="2" id="KW-1185">Reference proteome</keyword>
<evidence type="ECO:0000313" key="1">
    <source>
        <dbReference type="EMBL" id="KAG0427313.1"/>
    </source>
</evidence>
<dbReference type="Proteomes" id="UP000805193">
    <property type="component" value="Unassembled WGS sequence"/>
</dbReference>
<dbReference type="EMBL" id="JABSTQ010009640">
    <property type="protein sequence ID" value="KAG0427313.1"/>
    <property type="molecule type" value="Genomic_DNA"/>
</dbReference>
<accession>A0AC60Q0Z6</accession>
<organism evidence="1 2">
    <name type="scientific">Ixodes persulcatus</name>
    <name type="common">Taiga tick</name>
    <dbReference type="NCBI Taxonomy" id="34615"/>
    <lineage>
        <taxon>Eukaryota</taxon>
        <taxon>Metazoa</taxon>
        <taxon>Ecdysozoa</taxon>
        <taxon>Arthropoda</taxon>
        <taxon>Chelicerata</taxon>
        <taxon>Arachnida</taxon>
        <taxon>Acari</taxon>
        <taxon>Parasitiformes</taxon>
        <taxon>Ixodida</taxon>
        <taxon>Ixodoidea</taxon>
        <taxon>Ixodidae</taxon>
        <taxon>Ixodinae</taxon>
        <taxon>Ixodes</taxon>
    </lineage>
</organism>
<proteinExistence type="predicted"/>
<gene>
    <name evidence="1" type="ORF">HPB47_025618</name>
</gene>